<accession>D3V921</accession>
<keyword evidence="2" id="KW-1185">Reference proteome</keyword>
<dbReference type="HOGENOM" id="CLU_2995726_0_0_6"/>
<sequence length="57" mass="6923">MCFFSLFEVSIFIFNKIKNIFKNNNHEQDHKSNKGCFYKNKNCVFLELSIFSYLYLI</sequence>
<dbReference type="Proteomes" id="UP000008075">
    <property type="component" value="Chromosome"/>
</dbReference>
<reference evidence="1 2" key="1">
    <citation type="journal article" date="2011" name="PLoS ONE">
        <title>The entomopathogenic bacterial endosymbionts xenorhabdus and photorhabdus: convergent lifestyles from divergent genomes.</title>
        <authorList>
            <person name="Chaston J.M."/>
            <person name="Suen G."/>
            <person name="Tucker S.L."/>
            <person name="Andersen A.W."/>
            <person name="Bhasin A."/>
            <person name="Bode E."/>
            <person name="Bode H.B."/>
            <person name="Brachmann A.O."/>
            <person name="Cowles C.E."/>
            <person name="Cowles K.N."/>
            <person name="Darby C."/>
            <person name="de Leon L."/>
            <person name="Drace K."/>
            <person name="Du Z."/>
            <person name="Givaudan A."/>
            <person name="Herbert Tran E.E."/>
            <person name="Jewell K.A."/>
            <person name="Knack J.J."/>
            <person name="Krasomil-Osterfeld K.C."/>
            <person name="Kukor R."/>
            <person name="Lanois A."/>
            <person name="Latreille P."/>
            <person name="Leimgruber N.K."/>
            <person name="Lipke C.M."/>
            <person name="Liu R."/>
            <person name="Lu X."/>
            <person name="Martens E.C."/>
            <person name="Marri P.R."/>
            <person name="Medigue C."/>
            <person name="Menard M.L."/>
            <person name="Miller N.M."/>
            <person name="Morales-Soto N."/>
            <person name="Norton S."/>
            <person name="Ogier J.C."/>
            <person name="Orchard S.S."/>
            <person name="Park D."/>
            <person name="Park Y."/>
            <person name="Qurollo B.A."/>
            <person name="Sugar D.R."/>
            <person name="Richards G.R."/>
            <person name="Rouy Z."/>
            <person name="Slominski B."/>
            <person name="Slominski K."/>
            <person name="Snyder H."/>
            <person name="Tjaden B.C."/>
            <person name="van der Hoeven R."/>
            <person name="Welch R.D."/>
            <person name="Wheeler C."/>
            <person name="Xiang B."/>
            <person name="Barbazuk B."/>
            <person name="Gaudriault S."/>
            <person name="Goodner B."/>
            <person name="Slater S.C."/>
            <person name="Forst S."/>
            <person name="Goldman B.S."/>
            <person name="Goodrich-Blair H."/>
        </authorList>
    </citation>
    <scope>NUCLEOTIDE SEQUENCE [LARGE SCALE GENOMIC DNA]</scope>
    <source>
        <strain evidence="2">ATCC 19061 / DSM 3370 / CCUG 14189 / LMG 1036 / NCIMB 9965 / AN6</strain>
    </source>
</reference>
<proteinExistence type="predicted"/>
<organism evidence="1 2">
    <name type="scientific">Xenorhabdus nematophila (strain ATCC 19061 / DSM 3370 / CCUG 14189 / LMG 1036 / NCIMB 9965 / AN6)</name>
    <dbReference type="NCBI Taxonomy" id="406817"/>
    <lineage>
        <taxon>Bacteria</taxon>
        <taxon>Pseudomonadati</taxon>
        <taxon>Pseudomonadota</taxon>
        <taxon>Gammaproteobacteria</taxon>
        <taxon>Enterobacterales</taxon>
        <taxon>Morganellaceae</taxon>
        <taxon>Xenorhabdus</taxon>
    </lineage>
</organism>
<protein>
    <submittedName>
        <fullName evidence="1">Uncharacterized protein</fullName>
    </submittedName>
</protein>
<evidence type="ECO:0000313" key="1">
    <source>
        <dbReference type="EMBL" id="CBJ89219.1"/>
    </source>
</evidence>
<evidence type="ECO:0000313" key="2">
    <source>
        <dbReference type="Proteomes" id="UP000008075"/>
    </source>
</evidence>
<dbReference type="EMBL" id="FN667742">
    <property type="protein sequence ID" value="CBJ89219.1"/>
    <property type="molecule type" value="Genomic_DNA"/>
</dbReference>
<gene>
    <name evidence="1" type="ordered locus">XNC1_1148</name>
</gene>
<name>D3V921_XENNA</name>
<dbReference type="KEGG" id="xne:XNC1_1148"/>
<dbReference type="AlphaFoldDB" id="D3V921"/>